<dbReference type="Proteomes" id="UP000249390">
    <property type="component" value="Unassembled WGS sequence"/>
</dbReference>
<dbReference type="PANTHER" id="PTHR33726:SF3">
    <property type="entry name" value="TRANSMEMBRANE PROTEIN"/>
    <property type="match status" value="1"/>
</dbReference>
<sequence>MLKKTGHWFTFKRLTARRSTGGDGRSAGLRWRLKTARRPSRFLNWFLDGVLFRFVSFVEAVALVSRLAFFFLCCGCRF</sequence>
<keyword evidence="1" id="KW-0812">Transmembrane</keyword>
<keyword evidence="1" id="KW-1133">Transmembrane helix</keyword>
<accession>A0A328DL13</accession>
<gene>
    <name evidence="2" type="ORF">DM860_003472</name>
</gene>
<comment type="caution">
    <text evidence="2">The sequence shown here is derived from an EMBL/GenBank/DDBJ whole genome shotgun (WGS) entry which is preliminary data.</text>
</comment>
<dbReference type="EMBL" id="NQVE01000142">
    <property type="protein sequence ID" value="RAL44713.1"/>
    <property type="molecule type" value="Genomic_DNA"/>
</dbReference>
<evidence type="ECO:0000313" key="2">
    <source>
        <dbReference type="EMBL" id="RAL44713.1"/>
    </source>
</evidence>
<evidence type="ECO:0000256" key="1">
    <source>
        <dbReference type="SAM" id="Phobius"/>
    </source>
</evidence>
<keyword evidence="3" id="KW-1185">Reference proteome</keyword>
<protein>
    <submittedName>
        <fullName evidence="2">Uncharacterized protein</fullName>
    </submittedName>
</protein>
<name>A0A328DL13_9ASTE</name>
<feature type="transmembrane region" description="Helical" evidence="1">
    <location>
        <begin position="50"/>
        <end position="74"/>
    </location>
</feature>
<keyword evidence="1" id="KW-0472">Membrane</keyword>
<dbReference type="PANTHER" id="PTHR33726">
    <property type="entry name" value="TRANSMEMBRANE PROTEIN"/>
    <property type="match status" value="1"/>
</dbReference>
<dbReference type="AlphaFoldDB" id="A0A328DL13"/>
<proteinExistence type="predicted"/>
<evidence type="ECO:0000313" key="3">
    <source>
        <dbReference type="Proteomes" id="UP000249390"/>
    </source>
</evidence>
<reference evidence="2 3" key="1">
    <citation type="submission" date="2018-06" db="EMBL/GenBank/DDBJ databases">
        <title>The Genome of Cuscuta australis (Dodder) Provides Insight into the Evolution of Plant Parasitism.</title>
        <authorList>
            <person name="Liu H."/>
        </authorList>
    </citation>
    <scope>NUCLEOTIDE SEQUENCE [LARGE SCALE GENOMIC DNA]</scope>
    <source>
        <strain evidence="3">cv. Yunnan</strain>
        <tissue evidence="2">Vines</tissue>
    </source>
</reference>
<organism evidence="2 3">
    <name type="scientific">Cuscuta australis</name>
    <dbReference type="NCBI Taxonomy" id="267555"/>
    <lineage>
        <taxon>Eukaryota</taxon>
        <taxon>Viridiplantae</taxon>
        <taxon>Streptophyta</taxon>
        <taxon>Embryophyta</taxon>
        <taxon>Tracheophyta</taxon>
        <taxon>Spermatophyta</taxon>
        <taxon>Magnoliopsida</taxon>
        <taxon>eudicotyledons</taxon>
        <taxon>Gunneridae</taxon>
        <taxon>Pentapetalae</taxon>
        <taxon>asterids</taxon>
        <taxon>lamiids</taxon>
        <taxon>Solanales</taxon>
        <taxon>Convolvulaceae</taxon>
        <taxon>Cuscuteae</taxon>
        <taxon>Cuscuta</taxon>
        <taxon>Cuscuta subgen. Grammica</taxon>
        <taxon>Cuscuta sect. Cleistogrammica</taxon>
    </lineage>
</organism>